<dbReference type="EMBL" id="JAALLT010000002">
    <property type="protein sequence ID" value="NGP76198.1"/>
    <property type="molecule type" value="Genomic_DNA"/>
</dbReference>
<sequence>MSRRKIIFLAGLLIIQLSLIWPVYPVFSDIYPLILGLPLSFAWVIFVLLSAFSLLLWYYLTEPKDSEHPLNSGGR</sequence>
<proteinExistence type="predicted"/>
<evidence type="ECO:0000256" key="1">
    <source>
        <dbReference type="SAM" id="Phobius"/>
    </source>
</evidence>
<name>A0A6M1SVQ9_9BACT</name>
<dbReference type="AlphaFoldDB" id="A0A6M1SVQ9"/>
<keyword evidence="1" id="KW-0472">Membrane</keyword>
<evidence type="ECO:0008006" key="4">
    <source>
        <dbReference type="Google" id="ProtNLM"/>
    </source>
</evidence>
<evidence type="ECO:0000313" key="3">
    <source>
        <dbReference type="Proteomes" id="UP000473278"/>
    </source>
</evidence>
<evidence type="ECO:0000313" key="2">
    <source>
        <dbReference type="EMBL" id="NGP76198.1"/>
    </source>
</evidence>
<comment type="caution">
    <text evidence="2">The sequence shown here is derived from an EMBL/GenBank/DDBJ whole genome shotgun (WGS) entry which is preliminary data.</text>
</comment>
<dbReference type="RefSeq" id="WP_165140327.1">
    <property type="nucleotide sequence ID" value="NZ_JAALLT010000002.1"/>
</dbReference>
<keyword evidence="1" id="KW-1133">Transmembrane helix</keyword>
<keyword evidence="3" id="KW-1185">Reference proteome</keyword>
<reference evidence="2 3" key="1">
    <citation type="submission" date="2020-02" db="EMBL/GenBank/DDBJ databases">
        <title>Balneolaceae bacterium YR4-1, complete genome.</title>
        <authorList>
            <person name="Li Y."/>
            <person name="Wu S."/>
        </authorList>
    </citation>
    <scope>NUCLEOTIDE SEQUENCE [LARGE SCALE GENOMIC DNA]</scope>
    <source>
        <strain evidence="2 3">YR4-1</strain>
    </source>
</reference>
<accession>A0A6M1SVQ9</accession>
<feature type="transmembrane region" description="Helical" evidence="1">
    <location>
        <begin position="41"/>
        <end position="60"/>
    </location>
</feature>
<organism evidence="2 3">
    <name type="scientific">Halalkalibaculum roseum</name>
    <dbReference type="NCBI Taxonomy" id="2709311"/>
    <lineage>
        <taxon>Bacteria</taxon>
        <taxon>Pseudomonadati</taxon>
        <taxon>Balneolota</taxon>
        <taxon>Balneolia</taxon>
        <taxon>Balneolales</taxon>
        <taxon>Balneolaceae</taxon>
        <taxon>Halalkalibaculum</taxon>
    </lineage>
</organism>
<dbReference type="Proteomes" id="UP000473278">
    <property type="component" value="Unassembled WGS sequence"/>
</dbReference>
<keyword evidence="1" id="KW-0812">Transmembrane</keyword>
<protein>
    <recommendedName>
        <fullName evidence="4">DUF3311 domain-containing protein</fullName>
    </recommendedName>
</protein>
<gene>
    <name evidence="2" type="ORF">G3570_06115</name>
</gene>